<feature type="compositionally biased region" description="Polar residues" evidence="1">
    <location>
        <begin position="180"/>
        <end position="198"/>
    </location>
</feature>
<feature type="compositionally biased region" description="Basic and acidic residues" evidence="1">
    <location>
        <begin position="209"/>
        <end position="230"/>
    </location>
</feature>
<evidence type="ECO:0000313" key="3">
    <source>
        <dbReference type="Proteomes" id="UP000827549"/>
    </source>
</evidence>
<dbReference type="RefSeq" id="XP_062632088.1">
    <property type="nucleotide sequence ID" value="XM_062776108.1"/>
</dbReference>
<evidence type="ECO:0000256" key="1">
    <source>
        <dbReference type="SAM" id="MobiDB-lite"/>
    </source>
</evidence>
<proteinExistence type="predicted"/>
<organism evidence="2 3">
    <name type="scientific">Vanrija pseudolonga</name>
    <dbReference type="NCBI Taxonomy" id="143232"/>
    <lineage>
        <taxon>Eukaryota</taxon>
        <taxon>Fungi</taxon>
        <taxon>Dikarya</taxon>
        <taxon>Basidiomycota</taxon>
        <taxon>Agaricomycotina</taxon>
        <taxon>Tremellomycetes</taxon>
        <taxon>Trichosporonales</taxon>
        <taxon>Trichosporonaceae</taxon>
        <taxon>Vanrija</taxon>
    </lineage>
</organism>
<protein>
    <submittedName>
        <fullName evidence="2">Uncharacterized protein</fullName>
    </submittedName>
</protein>
<gene>
    <name evidence="2" type="ORF">LOC62_07G009551</name>
</gene>
<dbReference type="GeneID" id="87812712"/>
<feature type="region of interest" description="Disordered" evidence="1">
    <location>
        <begin position="131"/>
        <end position="251"/>
    </location>
</feature>
<dbReference type="AlphaFoldDB" id="A0AAF0YGP1"/>
<evidence type="ECO:0000313" key="2">
    <source>
        <dbReference type="EMBL" id="WOO86062.1"/>
    </source>
</evidence>
<dbReference type="Proteomes" id="UP000827549">
    <property type="component" value="Chromosome 7"/>
</dbReference>
<feature type="compositionally biased region" description="Basic residues" evidence="1">
    <location>
        <begin position="36"/>
        <end position="46"/>
    </location>
</feature>
<dbReference type="EMBL" id="CP086720">
    <property type="protein sequence ID" value="WOO86062.1"/>
    <property type="molecule type" value="Genomic_DNA"/>
</dbReference>
<feature type="region of interest" description="Disordered" evidence="1">
    <location>
        <begin position="102"/>
        <end position="121"/>
    </location>
</feature>
<feature type="compositionally biased region" description="Pro residues" evidence="1">
    <location>
        <begin position="23"/>
        <end position="34"/>
    </location>
</feature>
<name>A0AAF0YGP1_9TREE</name>
<feature type="region of interest" description="Disordered" evidence="1">
    <location>
        <begin position="1"/>
        <end position="94"/>
    </location>
</feature>
<reference evidence="2" key="1">
    <citation type="submission" date="2023-10" db="EMBL/GenBank/DDBJ databases">
        <authorList>
            <person name="Noh H."/>
        </authorList>
    </citation>
    <scope>NUCLEOTIDE SEQUENCE</scope>
    <source>
        <strain evidence="2">DUCC4014</strain>
    </source>
</reference>
<accession>A0AAF0YGP1</accession>
<sequence length="324" mass="36312">MDQPPPRQPPLAHLSHILQHSPQRPPPPPLPLPLPLHHHLSHRHQREPHTRTLPPTLRSDIIPGLAGPSRYDCQTSPRVPPHATLPPSLSLRPPPLEPYVKTNEGGQVTKPKTWQGPDPRSLSKVMAIPVRHQQAEAPRVLPLVKTTNMPDSVPPTHRQLATHETSATDDQTMHRKDSTDSQPSRTSNVSQSTSNSAEFASEGMSGAQDTRDRPKGAEPSGRRSAPDERSSQQAASEPAGQSQSPPRARRTRVLMTRMQWTALNRLWDQHIHTLLGLIILGILRRILHHPHTQLFNLLHQYDLSAPLRRHLLAVRHHYLTNTLD</sequence>
<keyword evidence="3" id="KW-1185">Reference proteome</keyword>
<feature type="compositionally biased region" description="Polar residues" evidence="1">
    <location>
        <begin position="231"/>
        <end position="245"/>
    </location>
</feature>